<sequence length="318" mass="34526">MLEGKSRISNALICEDTEATLDAVRMFGSDASWDYVESNELRAPDNPIYCRRSGTTLRISCAVASLCNGRTVITGDESLRRRPVGPLLRALREIGAETSSSDFSPVVIKGPVRGGRVRIDASLSSQFLTALLIIGPKIGLEIEARGDVSRPYVDITVDLMRHFGADVYVEKGVYLVGGEYRPSHYLVPGDYSSASFLLAAGVLAGRVRVTGLSERHPDERIVDVIKSMGGIIRTGDGWVETEMSKLEGITVDLSQSPDLLPITSVLASFAKGKTEIKGVEHARVKESDRISSMAFNLREAGINVVEKKGWADNRGRDA</sequence>
<evidence type="ECO:0000256" key="1">
    <source>
        <dbReference type="ARBA" id="ARBA00004811"/>
    </source>
</evidence>
<dbReference type="GO" id="GO:0008652">
    <property type="term" value="P:amino acid biosynthetic process"/>
    <property type="evidence" value="ECO:0007669"/>
    <property type="project" value="UniProtKB-KW"/>
</dbReference>
<dbReference type="GO" id="GO:0009423">
    <property type="term" value="P:chorismate biosynthetic process"/>
    <property type="evidence" value="ECO:0007669"/>
    <property type="project" value="UniProtKB-UniRule"/>
</dbReference>
<evidence type="ECO:0000256" key="2">
    <source>
        <dbReference type="ARBA" id="ARBA00009948"/>
    </source>
</evidence>
<keyword evidence="5 10" id="KW-0808">Transferase</keyword>
<evidence type="ECO:0000256" key="5">
    <source>
        <dbReference type="ARBA" id="ARBA00022679"/>
    </source>
</evidence>
<dbReference type="InterPro" id="IPR006264">
    <property type="entry name" value="EPSP_synthase"/>
</dbReference>
<evidence type="ECO:0000256" key="3">
    <source>
        <dbReference type="ARBA" id="ARBA00012450"/>
    </source>
</evidence>
<dbReference type="EC" id="2.5.1.19" evidence="3 8"/>
<comment type="similarity">
    <text evidence="2">Belongs to the EPSP synthase family.</text>
</comment>
<dbReference type="InterPro" id="IPR013792">
    <property type="entry name" value="RNA3'P_cycl/enolpyr_Trfase_a/b"/>
</dbReference>
<comment type="caution">
    <text evidence="10">The sequence shown here is derived from an EMBL/GenBank/DDBJ whole genome shotgun (WGS) entry which is preliminary data.</text>
</comment>
<keyword evidence="4" id="KW-0028">Amino-acid biosynthesis</keyword>
<keyword evidence="6" id="KW-0057">Aromatic amino acid biosynthesis</keyword>
<dbReference type="PANTHER" id="PTHR21090:SF5">
    <property type="entry name" value="PENTAFUNCTIONAL AROM POLYPEPTIDE"/>
    <property type="match status" value="1"/>
</dbReference>
<protein>
    <recommendedName>
        <fullName evidence="3 8">3-phosphoshikimate 1-carboxyvinyltransferase</fullName>
        <ecNumber evidence="3 8">2.5.1.19</ecNumber>
    </recommendedName>
</protein>
<dbReference type="EMBL" id="RXII01000062">
    <property type="protein sequence ID" value="RZN61951.1"/>
    <property type="molecule type" value="Genomic_DNA"/>
</dbReference>
<evidence type="ECO:0000313" key="11">
    <source>
        <dbReference type="Proteomes" id="UP000316217"/>
    </source>
</evidence>
<dbReference type="InterPro" id="IPR036968">
    <property type="entry name" value="Enolpyruvate_Tfrase_sf"/>
</dbReference>
<evidence type="ECO:0000256" key="4">
    <source>
        <dbReference type="ARBA" id="ARBA00022605"/>
    </source>
</evidence>
<dbReference type="SUPFAM" id="SSF55205">
    <property type="entry name" value="EPT/RTPC-like"/>
    <property type="match status" value="1"/>
</dbReference>
<name>A0A520KL20_9CREN</name>
<evidence type="ECO:0000259" key="9">
    <source>
        <dbReference type="Pfam" id="PF00275"/>
    </source>
</evidence>
<dbReference type="GO" id="GO:0009073">
    <property type="term" value="P:aromatic amino acid family biosynthetic process"/>
    <property type="evidence" value="ECO:0007669"/>
    <property type="project" value="UniProtKB-KW"/>
</dbReference>
<feature type="domain" description="Enolpyruvate transferase" evidence="9">
    <location>
        <begin position="2"/>
        <end position="308"/>
    </location>
</feature>
<reference evidence="10 11" key="1">
    <citation type="journal article" date="2019" name="Nat. Microbiol.">
        <title>Wide diversity of methane and short-chain alkane metabolisms in uncultured archaea.</title>
        <authorList>
            <person name="Borrel G."/>
            <person name="Adam P.S."/>
            <person name="McKay L.J."/>
            <person name="Chen L.X."/>
            <person name="Sierra-Garcia I.N."/>
            <person name="Sieber C.M."/>
            <person name="Letourneur Q."/>
            <person name="Ghozlane A."/>
            <person name="Andersen G.L."/>
            <person name="Li W.J."/>
            <person name="Hallam S.J."/>
            <person name="Muyzer G."/>
            <person name="de Oliveira V.M."/>
            <person name="Inskeep W.P."/>
            <person name="Banfield J.F."/>
            <person name="Gribaldo S."/>
        </authorList>
    </citation>
    <scope>NUCLEOTIDE SEQUENCE [LARGE SCALE GENOMIC DNA]</scope>
    <source>
        <strain evidence="10">NM4</strain>
    </source>
</reference>
<comment type="pathway">
    <text evidence="1">Metabolic intermediate biosynthesis; chorismate biosynthesis; chorismate from D-erythrose 4-phosphate and phosphoenolpyruvate: step 6/7.</text>
</comment>
<dbReference type="InterPro" id="IPR023193">
    <property type="entry name" value="EPSP_synthase_CS"/>
</dbReference>
<evidence type="ECO:0000256" key="7">
    <source>
        <dbReference type="ARBA" id="ARBA00044633"/>
    </source>
</evidence>
<dbReference type="Gene3D" id="3.65.10.10">
    <property type="entry name" value="Enolpyruvate transferase domain"/>
    <property type="match status" value="2"/>
</dbReference>
<proteinExistence type="inferred from homology"/>
<evidence type="ECO:0000313" key="10">
    <source>
        <dbReference type="EMBL" id="RZN61951.1"/>
    </source>
</evidence>
<dbReference type="PROSITE" id="PS00885">
    <property type="entry name" value="EPSP_SYNTHASE_2"/>
    <property type="match status" value="1"/>
</dbReference>
<dbReference type="UniPathway" id="UPA00053">
    <property type="reaction ID" value="UER00089"/>
</dbReference>
<dbReference type="AlphaFoldDB" id="A0A520KL20"/>
<dbReference type="NCBIfam" id="TIGR01356">
    <property type="entry name" value="aroA"/>
    <property type="match status" value="1"/>
</dbReference>
<dbReference type="Proteomes" id="UP000316217">
    <property type="component" value="Unassembled WGS sequence"/>
</dbReference>
<evidence type="ECO:0000256" key="6">
    <source>
        <dbReference type="ARBA" id="ARBA00023141"/>
    </source>
</evidence>
<organism evidence="10 11">
    <name type="scientific">Candidatus Methanodesulfokora washburnensis</name>
    <dbReference type="NCBI Taxonomy" id="2478471"/>
    <lineage>
        <taxon>Archaea</taxon>
        <taxon>Thermoproteota</taxon>
        <taxon>Candidatus Korarchaeia</taxon>
        <taxon>Candidatus Korarchaeia incertae sedis</taxon>
        <taxon>Candidatus Methanodesulfokora</taxon>
    </lineage>
</organism>
<dbReference type="Pfam" id="PF00275">
    <property type="entry name" value="EPSP_synthase"/>
    <property type="match status" value="1"/>
</dbReference>
<evidence type="ECO:0000256" key="8">
    <source>
        <dbReference type="NCBIfam" id="TIGR01356"/>
    </source>
</evidence>
<accession>A0A520KL20</accession>
<comment type="catalytic activity">
    <reaction evidence="7">
        <text>3-phosphoshikimate + phosphoenolpyruvate = 5-O-(1-carboxyvinyl)-3-phosphoshikimate + phosphate</text>
        <dbReference type="Rhea" id="RHEA:21256"/>
        <dbReference type="ChEBI" id="CHEBI:43474"/>
        <dbReference type="ChEBI" id="CHEBI:57701"/>
        <dbReference type="ChEBI" id="CHEBI:58702"/>
        <dbReference type="ChEBI" id="CHEBI:145989"/>
        <dbReference type="EC" id="2.5.1.19"/>
    </reaction>
    <physiologicalReaction direction="left-to-right" evidence="7">
        <dbReference type="Rhea" id="RHEA:21257"/>
    </physiologicalReaction>
</comment>
<dbReference type="InterPro" id="IPR001986">
    <property type="entry name" value="Enolpyruvate_Tfrase_dom"/>
</dbReference>
<gene>
    <name evidence="10" type="primary">aroA</name>
    <name evidence="10" type="ORF">EF810_03985</name>
</gene>
<dbReference type="PANTHER" id="PTHR21090">
    <property type="entry name" value="AROM/DEHYDROQUINATE SYNTHASE"/>
    <property type="match status" value="1"/>
</dbReference>
<dbReference type="GO" id="GO:0003866">
    <property type="term" value="F:3-phosphoshikimate 1-carboxyvinyltransferase activity"/>
    <property type="evidence" value="ECO:0007669"/>
    <property type="project" value="UniProtKB-UniRule"/>
</dbReference>